<feature type="domain" description="Fumarylacetoacetase N-terminal" evidence="2">
    <location>
        <begin position="1"/>
        <end position="77"/>
    </location>
</feature>
<name>A0ABN6MYN5_9BACT</name>
<dbReference type="SUPFAM" id="SSF56529">
    <property type="entry name" value="FAH"/>
    <property type="match status" value="1"/>
</dbReference>
<dbReference type="Pfam" id="PF18288">
    <property type="entry name" value="FAA_hydro_N_2"/>
    <property type="match status" value="1"/>
</dbReference>
<dbReference type="GO" id="GO:0016787">
    <property type="term" value="F:hydrolase activity"/>
    <property type="evidence" value="ECO:0007669"/>
    <property type="project" value="UniProtKB-KW"/>
</dbReference>
<accession>A0ABN6MYN5</accession>
<evidence type="ECO:0000259" key="1">
    <source>
        <dbReference type="Pfam" id="PF01557"/>
    </source>
</evidence>
<gene>
    <name evidence="3" type="ORF">AMOR_38290</name>
</gene>
<proteinExistence type="predicted"/>
<dbReference type="Pfam" id="PF01557">
    <property type="entry name" value="FAA_hydrolase"/>
    <property type="match status" value="1"/>
</dbReference>
<evidence type="ECO:0000313" key="4">
    <source>
        <dbReference type="Proteomes" id="UP001162891"/>
    </source>
</evidence>
<dbReference type="PANTHER" id="PTHR43211:SF1">
    <property type="entry name" value="BLL6422 PROTEIN"/>
    <property type="match status" value="1"/>
</dbReference>
<sequence length="325" mass="34916">MRLATVRDGSRDGRLVVVRRDGDAVLDARSVARTLQDALDRWDACAASLRALAATLDAGDVDGEPLDPDQLLSPLPRAYEWIDGSAYLNHVRLVRKARGAEPPPTLETDPLVYQGGSGVLLAPTEDIPLQDPAWGLDLEGEVCCILGDVPRGTRASEAARCVRLLCLANDVTLRSLVPAELAKGFGFFQSKPATAFSPFAVTPDELGPAWRDGRVLLRLTVRWNGKVVGDLDAGPEMHFSFLDLVQHVAKTRAFTAGTILGSGTISNADRARGWSCIAEQRALELIDHGEATTRFLAAGDTVELEMRDGAGRNVFGTIAQRVVPG</sequence>
<dbReference type="Gene3D" id="3.90.850.10">
    <property type="entry name" value="Fumarylacetoacetase-like, C-terminal domain"/>
    <property type="match status" value="1"/>
</dbReference>
<dbReference type="InterPro" id="IPR036663">
    <property type="entry name" value="Fumarylacetoacetase_C_sf"/>
</dbReference>
<evidence type="ECO:0000259" key="2">
    <source>
        <dbReference type="Pfam" id="PF18288"/>
    </source>
</evidence>
<reference evidence="4" key="1">
    <citation type="journal article" date="2022" name="Int. J. Syst. Evol. Microbiol.">
        <title>Anaeromyxobacter oryzae sp. nov., Anaeromyxobacter diazotrophicus sp. nov. and Anaeromyxobacter paludicola sp. nov., isolated from paddy soils.</title>
        <authorList>
            <person name="Itoh H."/>
            <person name="Xu Z."/>
            <person name="Mise K."/>
            <person name="Masuda Y."/>
            <person name="Ushijima N."/>
            <person name="Hayakawa C."/>
            <person name="Shiratori Y."/>
            <person name="Senoo K."/>
        </authorList>
    </citation>
    <scope>NUCLEOTIDE SEQUENCE [LARGE SCALE GENOMIC DNA]</scope>
    <source>
        <strain evidence="4">Red232</strain>
    </source>
</reference>
<dbReference type="InterPro" id="IPR041072">
    <property type="entry name" value="FAA_hydro_N"/>
</dbReference>
<feature type="domain" description="Fumarylacetoacetase-like C-terminal" evidence="1">
    <location>
        <begin position="82"/>
        <end position="323"/>
    </location>
</feature>
<dbReference type="Proteomes" id="UP001162891">
    <property type="component" value="Chromosome"/>
</dbReference>
<organism evidence="3 4">
    <name type="scientific">Anaeromyxobacter oryzae</name>
    <dbReference type="NCBI Taxonomy" id="2918170"/>
    <lineage>
        <taxon>Bacteria</taxon>
        <taxon>Pseudomonadati</taxon>
        <taxon>Myxococcota</taxon>
        <taxon>Myxococcia</taxon>
        <taxon>Myxococcales</taxon>
        <taxon>Cystobacterineae</taxon>
        <taxon>Anaeromyxobacteraceae</taxon>
        <taxon>Anaeromyxobacter</taxon>
    </lineage>
</organism>
<keyword evidence="4" id="KW-1185">Reference proteome</keyword>
<evidence type="ECO:0000313" key="3">
    <source>
        <dbReference type="EMBL" id="BDG04833.1"/>
    </source>
</evidence>
<keyword evidence="3" id="KW-0378">Hydrolase</keyword>
<protein>
    <submittedName>
        <fullName evidence="3">Fumarylacetoacetate hydrolase</fullName>
    </submittedName>
</protein>
<dbReference type="InterPro" id="IPR011234">
    <property type="entry name" value="Fumarylacetoacetase-like_C"/>
</dbReference>
<dbReference type="EMBL" id="AP025591">
    <property type="protein sequence ID" value="BDG04833.1"/>
    <property type="molecule type" value="Genomic_DNA"/>
</dbReference>
<dbReference type="PANTHER" id="PTHR43211">
    <property type="entry name" value="FUMARYLACETOACETATE HYDROLASE"/>
    <property type="match status" value="1"/>
</dbReference>
<dbReference type="RefSeq" id="WP_248353332.1">
    <property type="nucleotide sequence ID" value="NZ_AP025591.1"/>
</dbReference>